<dbReference type="Gene3D" id="3.30.160.60">
    <property type="entry name" value="Classic Zinc Finger"/>
    <property type="match status" value="1"/>
</dbReference>
<gene>
    <name evidence="3" type="ORF">Zmor_028534</name>
</gene>
<organism evidence="3 4">
    <name type="scientific">Zophobas morio</name>
    <dbReference type="NCBI Taxonomy" id="2755281"/>
    <lineage>
        <taxon>Eukaryota</taxon>
        <taxon>Metazoa</taxon>
        <taxon>Ecdysozoa</taxon>
        <taxon>Arthropoda</taxon>
        <taxon>Hexapoda</taxon>
        <taxon>Insecta</taxon>
        <taxon>Pterygota</taxon>
        <taxon>Neoptera</taxon>
        <taxon>Endopterygota</taxon>
        <taxon>Coleoptera</taxon>
        <taxon>Polyphaga</taxon>
        <taxon>Cucujiformia</taxon>
        <taxon>Tenebrionidae</taxon>
        <taxon>Zophobas</taxon>
    </lineage>
</organism>
<reference evidence="3" key="1">
    <citation type="journal article" date="2023" name="G3 (Bethesda)">
        <title>Whole genome assemblies of Zophobas morio and Tenebrio molitor.</title>
        <authorList>
            <person name="Kaur S."/>
            <person name="Stinson S.A."/>
            <person name="diCenzo G.C."/>
        </authorList>
    </citation>
    <scope>NUCLEOTIDE SEQUENCE</scope>
    <source>
        <strain evidence="3">QUZm001</strain>
    </source>
</reference>
<keyword evidence="4" id="KW-1185">Reference proteome</keyword>
<dbReference type="PROSITE" id="PS50157">
    <property type="entry name" value="ZINC_FINGER_C2H2_2"/>
    <property type="match status" value="2"/>
</dbReference>
<dbReference type="InterPro" id="IPR013087">
    <property type="entry name" value="Znf_C2H2_type"/>
</dbReference>
<keyword evidence="1" id="KW-0479">Metal-binding</keyword>
<dbReference type="EMBL" id="JALNTZ010000097">
    <property type="protein sequence ID" value="KAJ3636447.1"/>
    <property type="molecule type" value="Genomic_DNA"/>
</dbReference>
<feature type="domain" description="C2H2-type" evidence="2">
    <location>
        <begin position="159"/>
        <end position="177"/>
    </location>
</feature>
<evidence type="ECO:0000259" key="2">
    <source>
        <dbReference type="PROSITE" id="PS50157"/>
    </source>
</evidence>
<evidence type="ECO:0000313" key="4">
    <source>
        <dbReference type="Proteomes" id="UP001168821"/>
    </source>
</evidence>
<sequence>MNCEQESIVYVFIPKSFSQSEILFSFLLSFGSSKSSSSSGNTELEELECSQCGKRFKSARGQTTHFHQVHELKLYERDRLDSKVCRYCEPHRRFNSQSAYNNHQIAKHLAYNDEVEGQAISYPSHSQGYKKCDICLLDITSQDEEVLHVRLLEPRIQWHNCSSCGKIFSNQRPCRQH</sequence>
<dbReference type="GO" id="GO:0008270">
    <property type="term" value="F:zinc ion binding"/>
    <property type="evidence" value="ECO:0007669"/>
    <property type="project" value="UniProtKB-KW"/>
</dbReference>
<comment type="caution">
    <text evidence="3">The sequence shown here is derived from an EMBL/GenBank/DDBJ whole genome shotgun (WGS) entry which is preliminary data.</text>
</comment>
<dbReference type="Proteomes" id="UP001168821">
    <property type="component" value="Unassembled WGS sequence"/>
</dbReference>
<evidence type="ECO:0000256" key="1">
    <source>
        <dbReference type="PROSITE-ProRule" id="PRU00042"/>
    </source>
</evidence>
<proteinExistence type="predicted"/>
<evidence type="ECO:0000313" key="3">
    <source>
        <dbReference type="EMBL" id="KAJ3636447.1"/>
    </source>
</evidence>
<dbReference type="PROSITE" id="PS00028">
    <property type="entry name" value="ZINC_FINGER_C2H2_1"/>
    <property type="match status" value="1"/>
</dbReference>
<dbReference type="AlphaFoldDB" id="A0AA38M1Q5"/>
<keyword evidence="1" id="KW-0863">Zinc-finger</keyword>
<accession>A0AA38M1Q5</accession>
<dbReference type="SMART" id="SM00355">
    <property type="entry name" value="ZnF_C2H2"/>
    <property type="match status" value="2"/>
</dbReference>
<protein>
    <recommendedName>
        <fullName evidence="2">C2H2-type domain-containing protein</fullName>
    </recommendedName>
</protein>
<keyword evidence="1" id="KW-0862">Zinc</keyword>
<name>A0AA38M1Q5_9CUCU</name>
<feature type="domain" description="C2H2-type" evidence="2">
    <location>
        <begin position="47"/>
        <end position="70"/>
    </location>
</feature>